<dbReference type="InterPro" id="IPR011006">
    <property type="entry name" value="CheY-like_superfamily"/>
</dbReference>
<sequence>MLEKAGYEVYPVMELADADRILRSRHINLTILCHTLSKEQQATVLATAHQLRPTMKMLLLTAAAFQSLDGTAEEVFYTFAGPRALVATINRLMGRENASITG</sequence>
<dbReference type="SUPFAM" id="SSF52172">
    <property type="entry name" value="CheY-like"/>
    <property type="match status" value="1"/>
</dbReference>
<evidence type="ECO:0000313" key="2">
    <source>
        <dbReference type="Proteomes" id="UP000253606"/>
    </source>
</evidence>
<proteinExistence type="predicted"/>
<organism evidence="1 2">
    <name type="scientific">Acidisarcina polymorpha</name>
    <dbReference type="NCBI Taxonomy" id="2211140"/>
    <lineage>
        <taxon>Bacteria</taxon>
        <taxon>Pseudomonadati</taxon>
        <taxon>Acidobacteriota</taxon>
        <taxon>Terriglobia</taxon>
        <taxon>Terriglobales</taxon>
        <taxon>Acidobacteriaceae</taxon>
        <taxon>Acidisarcina</taxon>
    </lineage>
</organism>
<accession>A0A2Z5FWQ7</accession>
<evidence type="ECO:0000313" key="1">
    <source>
        <dbReference type="EMBL" id="AXC11192.1"/>
    </source>
</evidence>
<keyword evidence="2" id="KW-1185">Reference proteome</keyword>
<dbReference type="EMBL" id="CP030840">
    <property type="protein sequence ID" value="AXC11192.1"/>
    <property type="molecule type" value="Genomic_DNA"/>
</dbReference>
<dbReference type="Proteomes" id="UP000253606">
    <property type="component" value="Chromosome"/>
</dbReference>
<protein>
    <submittedName>
        <fullName evidence="1">Uncharacterized protein</fullName>
    </submittedName>
</protein>
<dbReference type="KEGG" id="abas:ACPOL_1852"/>
<name>A0A2Z5FWQ7_9BACT</name>
<dbReference type="AlphaFoldDB" id="A0A2Z5FWQ7"/>
<reference evidence="1 2" key="1">
    <citation type="journal article" date="2018" name="Front. Microbiol.">
        <title>Hydrolytic Capabilities as a Key to Environmental Success: Chitinolytic and Cellulolytic Acidobacteria From Acidic Sub-arctic Soils and Boreal Peatlands.</title>
        <authorList>
            <person name="Belova S.E."/>
            <person name="Ravin N.V."/>
            <person name="Pankratov T.A."/>
            <person name="Rakitin A.L."/>
            <person name="Ivanova A.A."/>
            <person name="Beletsky A.V."/>
            <person name="Mardanov A.V."/>
            <person name="Sinninghe Damste J.S."/>
            <person name="Dedysh S.N."/>
        </authorList>
    </citation>
    <scope>NUCLEOTIDE SEQUENCE [LARGE SCALE GENOMIC DNA]</scope>
    <source>
        <strain evidence="1 2">SBC82</strain>
    </source>
</reference>
<gene>
    <name evidence="1" type="ORF">ACPOL_1852</name>
</gene>